<accession>A0A9W7VZ01</accession>
<dbReference type="Gene3D" id="3.40.50.720">
    <property type="entry name" value="NAD(P)-binding Rossmann-like Domain"/>
    <property type="match status" value="1"/>
</dbReference>
<reference evidence="1 2" key="2">
    <citation type="journal article" date="2021" name="Curr. Genet.">
        <title>Genetic response to nitrogen starvation in the aggressive Eucalyptus foliar pathogen Teratosphaeria destructans.</title>
        <authorList>
            <person name="Havenga M."/>
            <person name="Wingfield B.D."/>
            <person name="Wingfield M.J."/>
            <person name="Dreyer L.L."/>
            <person name="Roets F."/>
            <person name="Aylward J."/>
        </authorList>
    </citation>
    <scope>NUCLEOTIDE SEQUENCE [LARGE SCALE GENOMIC DNA]</scope>
    <source>
        <strain evidence="1">CMW44962</strain>
    </source>
</reference>
<organism evidence="1 2">
    <name type="scientific">Teratosphaeria destructans</name>
    <dbReference type="NCBI Taxonomy" id="418781"/>
    <lineage>
        <taxon>Eukaryota</taxon>
        <taxon>Fungi</taxon>
        <taxon>Dikarya</taxon>
        <taxon>Ascomycota</taxon>
        <taxon>Pezizomycotina</taxon>
        <taxon>Dothideomycetes</taxon>
        <taxon>Dothideomycetidae</taxon>
        <taxon>Mycosphaerellales</taxon>
        <taxon>Teratosphaeriaceae</taxon>
        <taxon>Teratosphaeria</taxon>
    </lineage>
</organism>
<feature type="non-terminal residue" evidence="1">
    <location>
        <position position="1"/>
    </location>
</feature>
<dbReference type="Gene3D" id="3.90.25.10">
    <property type="entry name" value="UDP-galactose 4-epimerase, domain 1"/>
    <property type="match status" value="1"/>
</dbReference>
<sequence>TQVVTAQYHISFGIRGDNTPGYARYLGYLDGKELYPDFRFVTLEEYIRELLEGQGKMVYGEKVEGMAAEERKRRLQAAEEGA</sequence>
<dbReference type="AlphaFoldDB" id="A0A9W7VZ01"/>
<gene>
    <name evidence="1" type="ORF">Tdes44962_MAKER10352</name>
</gene>
<proteinExistence type="predicted"/>
<evidence type="ECO:0000313" key="2">
    <source>
        <dbReference type="Proteomes" id="UP001138500"/>
    </source>
</evidence>
<dbReference type="OrthoDB" id="419598at2759"/>
<comment type="caution">
    <text evidence="1">The sequence shown here is derived from an EMBL/GenBank/DDBJ whole genome shotgun (WGS) entry which is preliminary data.</text>
</comment>
<dbReference type="EMBL" id="RIBY02002343">
    <property type="protein sequence ID" value="KAH9818952.1"/>
    <property type="molecule type" value="Genomic_DNA"/>
</dbReference>
<protein>
    <submittedName>
        <fullName evidence="1">Isoflavone reductase family protein</fullName>
    </submittedName>
</protein>
<reference evidence="1 2" key="1">
    <citation type="journal article" date="2018" name="IMA Fungus">
        <title>IMA Genome-F 10: Nine draft genome sequences of Claviceps purpurea s.lat., including C. arundinis, C. humidiphila, and C. cf. spartinae, pseudomolecules for the pitch canker pathogen Fusarium circinatum, draft genome of Davidsoniella eucalypti, Grosmannia galeiformis, Quambalaria eucalypti, and Teratosphaeria destructans.</title>
        <authorList>
            <person name="Wingfield B.D."/>
            <person name="Liu M."/>
            <person name="Nguyen H.D."/>
            <person name="Lane F.A."/>
            <person name="Morgan S.W."/>
            <person name="De Vos L."/>
            <person name="Wilken P.M."/>
            <person name="Duong T.A."/>
            <person name="Aylward J."/>
            <person name="Coetzee M.P."/>
            <person name="Dadej K."/>
            <person name="De Beer Z.W."/>
            <person name="Findlay W."/>
            <person name="Havenga M."/>
            <person name="Kolarik M."/>
            <person name="Menzies J.G."/>
            <person name="Naidoo K."/>
            <person name="Pochopski O."/>
            <person name="Shoukouhi P."/>
            <person name="Santana Q.C."/>
            <person name="Seifert K.A."/>
            <person name="Soal N."/>
            <person name="Steenkamp E.T."/>
            <person name="Tatham C.T."/>
            <person name="van der Nest M.A."/>
            <person name="Wingfield M.J."/>
        </authorList>
    </citation>
    <scope>NUCLEOTIDE SEQUENCE [LARGE SCALE GENOMIC DNA]</scope>
    <source>
        <strain evidence="1">CMW44962</strain>
    </source>
</reference>
<dbReference type="Proteomes" id="UP001138500">
    <property type="component" value="Unassembled WGS sequence"/>
</dbReference>
<evidence type="ECO:0000313" key="1">
    <source>
        <dbReference type="EMBL" id="KAH9818952.1"/>
    </source>
</evidence>
<keyword evidence="2" id="KW-1185">Reference proteome</keyword>
<name>A0A9W7VZ01_9PEZI</name>